<dbReference type="EMBL" id="KI966427">
    <property type="protein sequence ID" value="EWC45404.1"/>
    <property type="molecule type" value="Genomic_DNA"/>
</dbReference>
<dbReference type="InterPro" id="IPR011043">
    <property type="entry name" value="Gal_Oxase/kelch_b-propeller"/>
</dbReference>
<dbReference type="AlphaFoldDB" id="W7HQF8"/>
<feature type="compositionally biased region" description="Basic residues" evidence="1">
    <location>
        <begin position="165"/>
        <end position="174"/>
    </location>
</feature>
<sequence length="591" mass="64374">MPALLGEAKALSRRADGDLCTAVNQASAIVGGRLYFAMGTYTFADGPAQSRQRKLFSIPLNESFNAHTVLSSNSFTSIDLPSDNGFPYDSDTGIFLYTNTTLWFYEPDYVGSSATNIWTYNAQNDTFAQVTVSGGENVPLQVYQGGYASDPATGRMYYTGGYRNSQKRKKRKEKRGREQSMEVTLEKRVPSPPWMQVLDASGGDHSAQWLEGAGGPTLLYGTLSYVRYGKKGILVGFGGVNPDDHSQFEDPRVGGYRNMTQIFVFDIDSQKWHTVRATGGRGISDIPDSRLNFCAGVSSAPDDSSFQITIYGGYKLSNVAPTNRVHVLTLPTFQWLDVTPVNQALGDGDYGRQTPRCLMWKDAQMIILGGTIQGNHKSNNTVVNTAACNATHPPILVLDTTTFEWKDTFNPDRTYSQPQRVYQLLGGDWRGYNKLTGPKGGFNNSELADIFSTTVKRVDQPVAFPALSPSPLGDPQAPSNVGAIVGASVGAVFGIVVAVALAWWFFKRRREIPDIPGAAHGQFGKPELDGTERSQAQKYGPGKFQSYELLGTVPANIHALDTMFELDSTSTAAELAAGKSPIGELPERPLL</sequence>
<keyword evidence="2" id="KW-0472">Membrane</keyword>
<keyword evidence="4" id="KW-1185">Reference proteome</keyword>
<feature type="transmembrane region" description="Helical" evidence="2">
    <location>
        <begin position="481"/>
        <end position="506"/>
    </location>
</feature>
<dbReference type="HOGENOM" id="CLU_012508_2_2_1"/>
<feature type="region of interest" description="Disordered" evidence="1">
    <location>
        <begin position="158"/>
        <end position="181"/>
    </location>
</feature>
<dbReference type="SUPFAM" id="SSF50965">
    <property type="entry name" value="Galactose oxidase, central domain"/>
    <property type="match status" value="2"/>
</dbReference>
<keyword evidence="2" id="KW-0812">Transmembrane</keyword>
<keyword evidence="2" id="KW-1133">Transmembrane helix</keyword>
<organism evidence="3 4">
    <name type="scientific">Drechslerella stenobrocha 248</name>
    <dbReference type="NCBI Taxonomy" id="1043628"/>
    <lineage>
        <taxon>Eukaryota</taxon>
        <taxon>Fungi</taxon>
        <taxon>Dikarya</taxon>
        <taxon>Ascomycota</taxon>
        <taxon>Pezizomycotina</taxon>
        <taxon>Orbiliomycetes</taxon>
        <taxon>Orbiliales</taxon>
        <taxon>Orbiliaceae</taxon>
        <taxon>Drechslerella</taxon>
    </lineage>
</organism>
<evidence type="ECO:0000313" key="3">
    <source>
        <dbReference type="EMBL" id="EWC45404.1"/>
    </source>
</evidence>
<feature type="region of interest" description="Disordered" evidence="1">
    <location>
        <begin position="516"/>
        <end position="537"/>
    </location>
</feature>
<dbReference type="Gene3D" id="2.120.10.80">
    <property type="entry name" value="Kelch-type beta propeller"/>
    <property type="match status" value="1"/>
</dbReference>
<gene>
    <name evidence="3" type="ORF">DRE_00803</name>
</gene>
<name>W7HQF8_9PEZI</name>
<dbReference type="InterPro" id="IPR015915">
    <property type="entry name" value="Kelch-typ_b-propeller"/>
</dbReference>
<proteinExistence type="predicted"/>
<evidence type="ECO:0000256" key="2">
    <source>
        <dbReference type="SAM" id="Phobius"/>
    </source>
</evidence>
<evidence type="ECO:0000256" key="1">
    <source>
        <dbReference type="SAM" id="MobiDB-lite"/>
    </source>
</evidence>
<accession>W7HQF8</accession>
<dbReference type="OrthoDB" id="10251809at2759"/>
<dbReference type="Proteomes" id="UP000024837">
    <property type="component" value="Unassembled WGS sequence"/>
</dbReference>
<evidence type="ECO:0008006" key="5">
    <source>
        <dbReference type="Google" id="ProtNLM"/>
    </source>
</evidence>
<evidence type="ECO:0000313" key="4">
    <source>
        <dbReference type="Proteomes" id="UP000024837"/>
    </source>
</evidence>
<reference evidence="3 4" key="1">
    <citation type="submission" date="2013-05" db="EMBL/GenBank/DDBJ databases">
        <title>Drechslerella stenobrocha genome reveals carnivorous origination and mechanical trapping mechanism of predatory fungi.</title>
        <authorList>
            <person name="Liu X."/>
            <person name="Zhang W."/>
            <person name="Liu K."/>
        </authorList>
    </citation>
    <scope>NUCLEOTIDE SEQUENCE [LARGE SCALE GENOMIC DNA]</scope>
    <source>
        <strain evidence="3 4">248</strain>
    </source>
</reference>
<protein>
    <recommendedName>
        <fullName evidence="5">Kelch repeat-containing protein</fullName>
    </recommendedName>
</protein>